<reference evidence="2" key="1">
    <citation type="submission" date="2017-02" db="EMBL/GenBank/DDBJ databases">
        <authorList>
            <person name="Varghese N."/>
            <person name="Submissions S."/>
        </authorList>
    </citation>
    <scope>NUCLEOTIDE SEQUENCE [LARGE SCALE GENOMIC DNA]</scope>
    <source>
        <strain evidence="2">DSM 3072</strain>
    </source>
</reference>
<dbReference type="EMBL" id="FUXX01000002">
    <property type="protein sequence ID" value="SKA57565.1"/>
    <property type="molecule type" value="Genomic_DNA"/>
</dbReference>
<keyword evidence="2" id="KW-1185">Reference proteome</keyword>
<name>A0A1T4UY47_9GAMM</name>
<dbReference type="Proteomes" id="UP000242432">
    <property type="component" value="Unassembled WGS sequence"/>
</dbReference>
<dbReference type="AlphaFoldDB" id="A0A1T4UY47"/>
<dbReference type="RefSeq" id="WP_078927874.1">
    <property type="nucleotide sequence ID" value="NZ_FUXX01000002.1"/>
</dbReference>
<evidence type="ECO:0000313" key="2">
    <source>
        <dbReference type="Proteomes" id="UP000242432"/>
    </source>
</evidence>
<evidence type="ECO:0000313" key="1">
    <source>
        <dbReference type="EMBL" id="SKA57565.1"/>
    </source>
</evidence>
<proteinExistence type="predicted"/>
<accession>A0A1T4UY47</accession>
<sequence>MISYDIRDYISLLTLLNAFNSRDFRLSDEYLNKNTPLFPDNEYFFINSLLSKGLIVYKNAIGFDIFKPLEDKTFRDTQFTILSHMEEEKFSQKEIIGLKNEIHAMECCNFMNHCICQLRNTDNFSLSQKSRQFIQESLNVLTVNQVVHVIHAVFKSSQHLIKTGAFTQKIAASQYIHLFQTRLRQVLEGKQRAIEEKETPNNYVQSQYSQIFFCYFYM</sequence>
<gene>
    <name evidence="1" type="ORF">SAMN02745213_00254</name>
</gene>
<protein>
    <submittedName>
        <fullName evidence="1">Uncharacterized protein</fullName>
    </submittedName>
</protein>
<organism evidence="1 2">
    <name type="scientific">Succinivibrio dextrinosolvens DSM 3072</name>
    <dbReference type="NCBI Taxonomy" id="1123324"/>
    <lineage>
        <taxon>Bacteria</taxon>
        <taxon>Pseudomonadati</taxon>
        <taxon>Pseudomonadota</taxon>
        <taxon>Gammaproteobacteria</taxon>
        <taxon>Aeromonadales</taxon>
        <taxon>Succinivibrionaceae</taxon>
        <taxon>Succinivibrio</taxon>
    </lineage>
</organism>